<dbReference type="Proteomes" id="UP001235849">
    <property type="component" value="Unassembled WGS sequence"/>
</dbReference>
<keyword evidence="2" id="KW-1185">Reference proteome</keyword>
<dbReference type="EMBL" id="JAQOSO010000102">
    <property type="protein sequence ID" value="MDJ1176402.1"/>
    <property type="molecule type" value="Genomic_DNA"/>
</dbReference>
<reference evidence="1 2" key="1">
    <citation type="submission" date="2023-01" db="EMBL/GenBank/DDBJ databases">
        <title>Novel diversity within Roseofilum (Cyanobacteria; Desertifilaceae) from marine benthic mats with descriptions of four novel species.</title>
        <authorList>
            <person name="Wang Y."/>
            <person name="Berthold D.E."/>
            <person name="Hu J."/>
            <person name="Lefler F.W."/>
            <person name="Laughinghouse H.D. IV."/>
        </authorList>
    </citation>
    <scope>NUCLEOTIDE SEQUENCE [LARGE SCALE GENOMIC DNA]</scope>
    <source>
        <strain evidence="1 2">BLCC-M114</strain>
    </source>
</reference>
<dbReference type="RefSeq" id="WP_283768685.1">
    <property type="nucleotide sequence ID" value="NZ_JAQOSO010000102.1"/>
</dbReference>
<evidence type="ECO:0000313" key="2">
    <source>
        <dbReference type="Proteomes" id="UP001235849"/>
    </source>
</evidence>
<dbReference type="PANTHER" id="PTHR31687">
    <property type="match status" value="1"/>
</dbReference>
<protein>
    <submittedName>
        <fullName evidence="1">URC4/urg3 family protein</fullName>
    </submittedName>
</protein>
<accession>A0ABT7BB68</accession>
<organism evidence="1 2">
    <name type="scientific">Roseofilum capinflatum BLCC-M114</name>
    <dbReference type="NCBI Taxonomy" id="3022440"/>
    <lineage>
        <taxon>Bacteria</taxon>
        <taxon>Bacillati</taxon>
        <taxon>Cyanobacteriota</taxon>
        <taxon>Cyanophyceae</taxon>
        <taxon>Desertifilales</taxon>
        <taxon>Desertifilaceae</taxon>
        <taxon>Roseofilum</taxon>
        <taxon>Roseofilum capinflatum</taxon>
    </lineage>
</organism>
<sequence>MQDIIRQLRTPQTIRDRALILFNLAQSNQLSGFHCHLSKLPDVADYVIEVIRSEYPDLNVPFHSRWRHFEVGGTSRLQQFQASLADYSALEQAKSKLDLAIISVLLDAGAGANWHYQEPHTNSIYSRSEGLALASFHSFCQGLFSSNPEHPYQVDSLALQNLTQPALETAFQVTAQNPLIGISGRLQLLKKLGQVLSNSPQFFPGSPPRPSDLIHHWLGQTEVDPPKSRLRLRSGQALERGTFTTAPLFKRGWGDQNVANKSAKFSHQLSTVTIFQTILESLGEIWPGRLTLDGINLGDVWQYSALPNTGIGSQFIPFHKLSQWLTYSLLEPLQDLGLTITDLNQLTGLPEYRNGGLFLDLGVLELKDHAQLEISHKVDSELIIEWRALTLVLLDQLAEIIRKKLNLTAQEFPLVKLLQGGTWTAGRKIAAQLRPGGVPPLRIDSDGTVF</sequence>
<proteinExistence type="predicted"/>
<gene>
    <name evidence="1" type="ORF">PMG25_20155</name>
</gene>
<dbReference type="PANTHER" id="PTHR31687:SF3">
    <property type="entry name" value="PROTEIN URG3"/>
    <property type="match status" value="1"/>
</dbReference>
<dbReference type="Pfam" id="PF07958">
    <property type="entry name" value="DUF1688"/>
    <property type="match status" value="2"/>
</dbReference>
<evidence type="ECO:0000313" key="1">
    <source>
        <dbReference type="EMBL" id="MDJ1176402.1"/>
    </source>
</evidence>
<dbReference type="InterPro" id="IPR012469">
    <property type="entry name" value="DUF1688"/>
</dbReference>
<comment type="caution">
    <text evidence="1">The sequence shown here is derived from an EMBL/GenBank/DDBJ whole genome shotgun (WGS) entry which is preliminary data.</text>
</comment>
<name>A0ABT7BB68_9CYAN</name>